<name>A0ABX7T1J8_9SPHN</name>
<organism evidence="1 2">
    <name type="scientific">Parasphingorhabdus cellanae</name>
    <dbReference type="NCBI Taxonomy" id="2806553"/>
    <lineage>
        <taxon>Bacteria</taxon>
        <taxon>Pseudomonadati</taxon>
        <taxon>Pseudomonadota</taxon>
        <taxon>Alphaproteobacteria</taxon>
        <taxon>Sphingomonadales</taxon>
        <taxon>Sphingomonadaceae</taxon>
        <taxon>Parasphingorhabdus</taxon>
    </lineage>
</organism>
<dbReference type="Proteomes" id="UP000663923">
    <property type="component" value="Chromosome"/>
</dbReference>
<proteinExistence type="predicted"/>
<dbReference type="EMBL" id="CP071794">
    <property type="protein sequence ID" value="QTD55420.1"/>
    <property type="molecule type" value="Genomic_DNA"/>
</dbReference>
<evidence type="ECO:0000313" key="2">
    <source>
        <dbReference type="Proteomes" id="UP000663923"/>
    </source>
</evidence>
<keyword evidence="2" id="KW-1185">Reference proteome</keyword>
<sequence length="53" mass="5803">MKDGNENSAFTNNALETDKIVTSLQDLLLELDKQDLSVPAIKVAEAIDCLEQP</sequence>
<reference evidence="1 2" key="1">
    <citation type="submission" date="2021-03" db="EMBL/GenBank/DDBJ databases">
        <title>Complete genome of Parasphingorhabdus_sp.JHSY0214.</title>
        <authorList>
            <person name="Yoo J.H."/>
            <person name="Bae J.W."/>
        </authorList>
    </citation>
    <scope>NUCLEOTIDE SEQUENCE [LARGE SCALE GENOMIC DNA]</scope>
    <source>
        <strain evidence="1 2">JHSY0214</strain>
    </source>
</reference>
<evidence type="ECO:0000313" key="1">
    <source>
        <dbReference type="EMBL" id="QTD55420.1"/>
    </source>
</evidence>
<accession>A0ABX7T1J8</accession>
<gene>
    <name evidence="1" type="ORF">J4G78_14595</name>
</gene>
<protein>
    <submittedName>
        <fullName evidence="1">Uncharacterized protein</fullName>
    </submittedName>
</protein>
<dbReference type="RefSeq" id="WP_207987248.1">
    <property type="nucleotide sequence ID" value="NZ_CP071794.1"/>
</dbReference>